<protein>
    <submittedName>
        <fullName evidence="3">DUF1351 domain-containing protein</fullName>
    </submittedName>
</protein>
<feature type="coiled-coil region" evidence="1">
    <location>
        <begin position="69"/>
        <end position="99"/>
    </location>
</feature>
<reference evidence="3 4" key="1">
    <citation type="submission" date="2018-08" db="EMBL/GenBank/DDBJ databases">
        <title>A genome reference for cultivated species of the human gut microbiota.</title>
        <authorList>
            <person name="Zou Y."/>
            <person name="Xue W."/>
            <person name="Luo G."/>
        </authorList>
    </citation>
    <scope>NUCLEOTIDE SEQUENCE [LARGE SCALE GENOMIC DNA]</scope>
    <source>
        <strain evidence="3 4">AF22-12AC</strain>
    </source>
</reference>
<name>A0A395VDZ6_9FIRM</name>
<evidence type="ECO:0000313" key="3">
    <source>
        <dbReference type="EMBL" id="RGS41885.1"/>
    </source>
</evidence>
<dbReference type="AlphaFoldDB" id="A0A395VDZ6"/>
<gene>
    <name evidence="3" type="ORF">DWX93_00665</name>
</gene>
<accession>A0A395VDZ6</accession>
<comment type="caution">
    <text evidence="3">The sequence shown here is derived from an EMBL/GenBank/DDBJ whole genome shotgun (WGS) entry which is preliminary data.</text>
</comment>
<sequence length="374" mass="42666">MAGRKKTETVEAEVVEIAVVPAGKMEFRLINPTEDGFLRRIQWNKEELEAAVRAKIAGYENVVYTEENIKAAKNDRAELNKLIKAIEERRKQVKNIINKPYAVFEKELKEITALINEPVALIDQQVKAFEEKQKEEKKAAIKATYDENIGDLAEVLPFEKIFDSRYLNQTYKLATAQKEIVDKIDTVKTDLETIDSLDSKYKLNAKDVYIKTLDLSKALAENKRLADLEEKLEADKHRKAEEEAERKRQEEIRKQKEAEEQAKREAEEAERKAAEAKKAQEAAAEVEQTAPQSEMGKVIESIERSAFAQAVAGDVQSEPGEQAVDPFAPKAETKQEKKYRVRFYADGTKEQLAKLVEFLNENNIKYGKIAKESK</sequence>
<evidence type="ECO:0000256" key="2">
    <source>
        <dbReference type="SAM" id="MobiDB-lite"/>
    </source>
</evidence>
<dbReference type="Proteomes" id="UP000266172">
    <property type="component" value="Unassembled WGS sequence"/>
</dbReference>
<keyword evidence="1" id="KW-0175">Coiled coil</keyword>
<evidence type="ECO:0000256" key="1">
    <source>
        <dbReference type="SAM" id="Coils"/>
    </source>
</evidence>
<dbReference type="Pfam" id="PF07083">
    <property type="entry name" value="DUF1351"/>
    <property type="match status" value="1"/>
</dbReference>
<dbReference type="EMBL" id="QRVL01000001">
    <property type="protein sequence ID" value="RGS41885.1"/>
    <property type="molecule type" value="Genomic_DNA"/>
</dbReference>
<proteinExistence type="predicted"/>
<dbReference type="RefSeq" id="WP_118096159.1">
    <property type="nucleotide sequence ID" value="NZ_QRVL01000001.1"/>
</dbReference>
<feature type="region of interest" description="Disordered" evidence="2">
    <location>
        <begin position="311"/>
        <end position="332"/>
    </location>
</feature>
<evidence type="ECO:0000313" key="4">
    <source>
        <dbReference type="Proteomes" id="UP000266172"/>
    </source>
</evidence>
<dbReference type="InterPro" id="IPR009785">
    <property type="entry name" value="Prophage_Lj928_Orf309"/>
</dbReference>
<feature type="region of interest" description="Disordered" evidence="2">
    <location>
        <begin position="236"/>
        <end position="298"/>
    </location>
</feature>
<organism evidence="3 4">
    <name type="scientific">Roseburia hominis</name>
    <dbReference type="NCBI Taxonomy" id="301301"/>
    <lineage>
        <taxon>Bacteria</taxon>
        <taxon>Bacillati</taxon>
        <taxon>Bacillota</taxon>
        <taxon>Clostridia</taxon>
        <taxon>Lachnospirales</taxon>
        <taxon>Lachnospiraceae</taxon>
        <taxon>Roseburia</taxon>
    </lineage>
</organism>
<feature type="compositionally biased region" description="Basic and acidic residues" evidence="2">
    <location>
        <begin position="236"/>
        <end position="280"/>
    </location>
</feature>